<dbReference type="OrthoDB" id="10418090at2759"/>
<protein>
    <submittedName>
        <fullName evidence="4">Cysteine/serine-rich nuclear protein 2</fullName>
    </submittedName>
</protein>
<feature type="region of interest" description="Disordered" evidence="1">
    <location>
        <begin position="333"/>
        <end position="353"/>
    </location>
</feature>
<organism evidence="4">
    <name type="scientific">Hymenolepis diminuta</name>
    <name type="common">Rat tapeworm</name>
    <dbReference type="NCBI Taxonomy" id="6216"/>
    <lineage>
        <taxon>Eukaryota</taxon>
        <taxon>Metazoa</taxon>
        <taxon>Spiralia</taxon>
        <taxon>Lophotrochozoa</taxon>
        <taxon>Platyhelminthes</taxon>
        <taxon>Cestoda</taxon>
        <taxon>Eucestoda</taxon>
        <taxon>Cyclophyllidea</taxon>
        <taxon>Hymenolepididae</taxon>
        <taxon>Hymenolepis</taxon>
    </lineage>
</organism>
<proteinExistence type="predicted"/>
<dbReference type="WBParaSite" id="HDID_0000256201-mRNA-1">
    <property type="protein sequence ID" value="HDID_0000256201-mRNA-1"/>
    <property type="gene ID" value="HDID_0000256201"/>
</dbReference>
<name>A0A0R3SD37_HYMDI</name>
<accession>A0A0R3SD37</accession>
<dbReference type="EMBL" id="UYSG01000645">
    <property type="protein sequence ID" value="VDL20024.1"/>
    <property type="molecule type" value="Genomic_DNA"/>
</dbReference>
<evidence type="ECO:0000313" key="4">
    <source>
        <dbReference type="WBParaSite" id="HDID_0000256201-mRNA-1"/>
    </source>
</evidence>
<dbReference type="AlphaFoldDB" id="A0A0R3SD37"/>
<sequence length="543" mass="60565">MERDFRIPYATPSPKTCSPAPTCSRIKLNGCSFEVCGQEESTLVKLYSPTSDMPNVYFKTPYSLMDPEDPKRSLDKCECQETKEISNRVSRCNKLPTLCCVPNNDEGTSMCKCNICCTSGCAARCHRTTQNIRSSRCCCDFSRDSYKGYENTESSMAKRPTSLRNTLHCDVELDLPIQSSPLYDQYCSQQHSERTPSEIVVLHADSNDEEPAEGRADTSAKIPSLTVPDNSSMFLIKQDGSILDLTDYRENDKQLSHVDSDSVDVIVESGLNSIKIPRNCSLFLIQANQPGSSNNPVNAKYCVEIEKIPTTVTRKNTPIFLTTSSYEEELKSVANSSTKIPSPSSSTTAIKSDSRYSNSDEYVRFDTNNDVDSKILTCSEADSSKGNYENMDENDISNLNLKGNIQEEEEFVYHFPNEAKIVSQEEPVIQGSEVNRPEEVEEDVVELGEISAVQEPDGSVKLLISRSNAIETGEEGTSTTLKDMSNPECIESIRFSTSDLCRLPSVLSSSLHNPRALQLIDSDWYLIVVQENIYKIQNESKEK</sequence>
<evidence type="ECO:0000256" key="1">
    <source>
        <dbReference type="SAM" id="MobiDB-lite"/>
    </source>
</evidence>
<evidence type="ECO:0000313" key="2">
    <source>
        <dbReference type="EMBL" id="VDL20024.1"/>
    </source>
</evidence>
<reference evidence="2 3" key="2">
    <citation type="submission" date="2018-11" db="EMBL/GenBank/DDBJ databases">
        <authorList>
            <consortium name="Pathogen Informatics"/>
        </authorList>
    </citation>
    <scope>NUCLEOTIDE SEQUENCE [LARGE SCALE GENOMIC DNA]</scope>
</reference>
<dbReference type="Proteomes" id="UP000274504">
    <property type="component" value="Unassembled WGS sequence"/>
</dbReference>
<evidence type="ECO:0000313" key="3">
    <source>
        <dbReference type="Proteomes" id="UP000274504"/>
    </source>
</evidence>
<feature type="compositionally biased region" description="Low complexity" evidence="1">
    <location>
        <begin position="336"/>
        <end position="351"/>
    </location>
</feature>
<gene>
    <name evidence="2" type="ORF">HDID_LOCUS2563</name>
</gene>
<reference evidence="4" key="1">
    <citation type="submission" date="2017-02" db="UniProtKB">
        <authorList>
            <consortium name="WormBaseParasite"/>
        </authorList>
    </citation>
    <scope>IDENTIFICATION</scope>
</reference>